<keyword evidence="5" id="KW-1185">Reference proteome</keyword>
<evidence type="ECO:0000313" key="4">
    <source>
        <dbReference type="EMBL" id="ALP95515.1"/>
    </source>
</evidence>
<evidence type="ECO:0000259" key="3">
    <source>
        <dbReference type="Pfam" id="PF00149"/>
    </source>
</evidence>
<dbReference type="InterPro" id="IPR004843">
    <property type="entry name" value="Calcineurin-like_PHP"/>
</dbReference>
<protein>
    <submittedName>
        <fullName evidence="4">Ser/Thr protein phosphatase family protein</fullName>
    </submittedName>
</protein>
<dbReference type="KEGG" id="ibu:IB211_03124"/>
<accession>A0A0S2W860</accession>
<organism evidence="4 5">
    <name type="scientific">Intestinimonas butyriciproducens</name>
    <dbReference type="NCBI Taxonomy" id="1297617"/>
    <lineage>
        <taxon>Bacteria</taxon>
        <taxon>Bacillati</taxon>
        <taxon>Bacillota</taxon>
        <taxon>Clostridia</taxon>
        <taxon>Eubacteriales</taxon>
        <taxon>Intestinimonas</taxon>
    </lineage>
</organism>
<dbReference type="Pfam" id="PF00149">
    <property type="entry name" value="Metallophos"/>
    <property type="match status" value="1"/>
</dbReference>
<dbReference type="STRING" id="1297617.IB211_03124"/>
<proteinExistence type="predicted"/>
<dbReference type="InterPro" id="IPR029052">
    <property type="entry name" value="Metallo-depent_PP-like"/>
</dbReference>
<gene>
    <name evidence="4" type="ORF">IB211_03124</name>
</gene>
<dbReference type="EMBL" id="CP011307">
    <property type="protein sequence ID" value="ALP95515.1"/>
    <property type="molecule type" value="Genomic_DNA"/>
</dbReference>
<dbReference type="AlphaFoldDB" id="A0A0S2W860"/>
<dbReference type="InterPro" id="IPR051158">
    <property type="entry name" value="Metallophosphoesterase_sf"/>
</dbReference>
<dbReference type="SUPFAM" id="SSF56300">
    <property type="entry name" value="Metallo-dependent phosphatases"/>
    <property type="match status" value="1"/>
</dbReference>
<dbReference type="GO" id="GO:0008758">
    <property type="term" value="F:UDP-2,3-diacylglucosamine hydrolase activity"/>
    <property type="evidence" value="ECO:0007669"/>
    <property type="project" value="TreeGrafter"/>
</dbReference>
<keyword evidence="2" id="KW-0378">Hydrolase</keyword>
<dbReference type="PANTHER" id="PTHR31302">
    <property type="entry name" value="TRANSMEMBRANE PROTEIN WITH METALLOPHOSPHOESTERASE DOMAIN-RELATED"/>
    <property type="match status" value="1"/>
</dbReference>
<sequence length="295" mass="32410">MRKRPGRRLPAICLFSAVLLLAAVCFSVWRSYHSLTVTTYRFPTDKAEGPVRLAVMSDLHEHVFGQDNAPLVEAVAEQRPDLILLCGDMLNAYSASSQNSTELVGALSKIAPVYYAWGNHELDYLAAGTSPLEEELVSAGATVLDRAWCDLDIHGTPLRLGGLYDYAFALDDRNSCDPDRMDPEVCRFLTDFQDTERFTLMLSHRPDSFALGEAARTWSIDLVLSGHAHGGQVVLPVLGGVFGGDLGLFSPYLHGMCRKDGLTMAVTSGLGSQRERLPRFHNPPEIMVIDLTPES</sequence>
<dbReference type="PANTHER" id="PTHR31302:SF31">
    <property type="entry name" value="PHOSPHODIESTERASE YAEI"/>
    <property type="match status" value="1"/>
</dbReference>
<reference evidence="4 5" key="1">
    <citation type="journal article" date="2015" name="Nat. Commun.">
        <title>Production of butyrate from lysine and the Amadori product fructoselysine by a human gut commensal.</title>
        <authorList>
            <person name="Bui T.P."/>
            <person name="Ritari J."/>
            <person name="Boeren S."/>
            <person name="de Waard P."/>
            <person name="Plugge C.M."/>
            <person name="de Vos W.M."/>
        </authorList>
    </citation>
    <scope>NUCLEOTIDE SEQUENCE [LARGE SCALE GENOMIC DNA]</scope>
    <source>
        <strain evidence="4 5">AF211</strain>
    </source>
</reference>
<evidence type="ECO:0000256" key="1">
    <source>
        <dbReference type="ARBA" id="ARBA00022723"/>
    </source>
</evidence>
<evidence type="ECO:0000256" key="2">
    <source>
        <dbReference type="ARBA" id="ARBA00022801"/>
    </source>
</evidence>
<dbReference type="GO" id="GO:0016020">
    <property type="term" value="C:membrane"/>
    <property type="evidence" value="ECO:0007669"/>
    <property type="project" value="GOC"/>
</dbReference>
<dbReference type="Gene3D" id="3.60.21.10">
    <property type="match status" value="1"/>
</dbReference>
<feature type="domain" description="Calcineurin-like phosphoesterase" evidence="3">
    <location>
        <begin position="52"/>
        <end position="230"/>
    </location>
</feature>
<dbReference type="RefSeq" id="WP_058118539.1">
    <property type="nucleotide sequence ID" value="NZ_CP011307.1"/>
</dbReference>
<dbReference type="GO" id="GO:0009245">
    <property type="term" value="P:lipid A biosynthetic process"/>
    <property type="evidence" value="ECO:0007669"/>
    <property type="project" value="TreeGrafter"/>
</dbReference>
<reference evidence="5" key="2">
    <citation type="submission" date="2015-04" db="EMBL/GenBank/DDBJ databases">
        <title>A butyrogenic pathway from the amino acid lysine in a human gut commensal.</title>
        <authorList>
            <person name="de Vos W.M."/>
            <person name="Bui N.T.P."/>
            <person name="Plugge C.M."/>
            <person name="Ritari J."/>
        </authorList>
    </citation>
    <scope>NUCLEOTIDE SEQUENCE [LARGE SCALE GENOMIC DNA]</scope>
    <source>
        <strain evidence="5">AF211</strain>
    </source>
</reference>
<name>A0A0S2W860_9FIRM</name>
<dbReference type="GO" id="GO:0046872">
    <property type="term" value="F:metal ion binding"/>
    <property type="evidence" value="ECO:0007669"/>
    <property type="project" value="UniProtKB-KW"/>
</dbReference>
<dbReference type="eggNOG" id="COG1408">
    <property type="taxonomic scope" value="Bacteria"/>
</dbReference>
<evidence type="ECO:0000313" key="5">
    <source>
        <dbReference type="Proteomes" id="UP000064844"/>
    </source>
</evidence>
<keyword evidence="1" id="KW-0479">Metal-binding</keyword>
<dbReference type="Proteomes" id="UP000064844">
    <property type="component" value="Chromosome"/>
</dbReference>